<evidence type="ECO:0000256" key="5">
    <source>
        <dbReference type="ARBA" id="ARBA00022989"/>
    </source>
</evidence>
<feature type="transmembrane region" description="Helical" evidence="8">
    <location>
        <begin position="356"/>
        <end position="378"/>
    </location>
</feature>
<keyword evidence="5 8" id="KW-1133">Transmembrane helix</keyword>
<accession>A0A9W4MTR8</accession>
<dbReference type="Gene3D" id="1.20.1250.20">
    <property type="entry name" value="MFS general substrate transporter like domains"/>
    <property type="match status" value="1"/>
</dbReference>
<dbReference type="FunFam" id="1.20.1250.20:FF:000078">
    <property type="entry name" value="MFS maltose transporter, putative"/>
    <property type="match status" value="1"/>
</dbReference>
<gene>
    <name evidence="10" type="ORF">PNAL_LOCUS4563</name>
</gene>
<dbReference type="AlphaFoldDB" id="A0A9W4MTR8"/>
<dbReference type="GO" id="GO:0016020">
    <property type="term" value="C:membrane"/>
    <property type="evidence" value="ECO:0007669"/>
    <property type="project" value="UniProtKB-SubCell"/>
</dbReference>
<organism evidence="10 11">
    <name type="scientific">Penicillium nalgiovense</name>
    <dbReference type="NCBI Taxonomy" id="60175"/>
    <lineage>
        <taxon>Eukaryota</taxon>
        <taxon>Fungi</taxon>
        <taxon>Dikarya</taxon>
        <taxon>Ascomycota</taxon>
        <taxon>Pezizomycotina</taxon>
        <taxon>Eurotiomycetes</taxon>
        <taxon>Eurotiomycetidae</taxon>
        <taxon>Eurotiales</taxon>
        <taxon>Aspergillaceae</taxon>
        <taxon>Penicillium</taxon>
    </lineage>
</organism>
<sequence>MHANADMDANVNVDDPGSYHLELTYIYGQYPCHPLKLRVQFPTMASTVDTVLAVEKTAVNHVEDTLGHGAVSEARQATDDEHSQTLLQALRDNRKAVMWSVLVSVTIIMEGYDTILMANFFAYPTFQQKYGQDYGGDIGWQVSAPWQTGLSMASTVGCIFGGILNGYCASRWGYRLVMFVALAFLNGLIFITFFANSTGVLVAGQVLCGLSWGVFATIGPAYASEVCPTVLRGYLTVYVNLCWAIGQLIASGVLYGLVDRTDEWGYRIPFGLQWIWPIPLMVICWLAPESPWWLVRHDRLEDAKRSIRRLGGTKTEEQINGQLAMMVHTIKLEAEIEAGTTYYDCFKGVDLRRTEICCMAFAGQILSGSTFAYSPAYFFTQAGLSTNHSFQLGVGCTGIAFVGTCFSWWLISGIGRRTLYVWGQGLLCTTLFIIGILDVSSSANGIMWAQAGLCFFWLLTYSLTVGPITYAIVSETSSVRLRPLTVSLARTAYQIVNVVSQVLQPYFMNPTAWNASGKTGFFWGATALAAFVWAFFRLPEAKDRTYAELDILFASKIRASKFASTVVDPYAVRPSESQEGLVREKPQEPNQ</sequence>
<evidence type="ECO:0000256" key="7">
    <source>
        <dbReference type="RuleBase" id="RU003346"/>
    </source>
</evidence>
<comment type="caution">
    <text evidence="10">The sequence shown here is derived from an EMBL/GenBank/DDBJ whole genome shotgun (WGS) entry which is preliminary data.</text>
</comment>
<feature type="transmembrane region" description="Helical" evidence="8">
    <location>
        <begin position="274"/>
        <end position="295"/>
    </location>
</feature>
<feature type="transmembrane region" description="Helical" evidence="8">
    <location>
        <begin position="96"/>
        <end position="124"/>
    </location>
</feature>
<dbReference type="InterPro" id="IPR005829">
    <property type="entry name" value="Sugar_transporter_CS"/>
</dbReference>
<dbReference type="InterPro" id="IPR003663">
    <property type="entry name" value="Sugar/inositol_transpt"/>
</dbReference>
<evidence type="ECO:0000256" key="6">
    <source>
        <dbReference type="ARBA" id="ARBA00023136"/>
    </source>
</evidence>
<comment type="subcellular location">
    <subcellularLocation>
        <location evidence="1">Membrane</location>
        <topology evidence="1">Multi-pass membrane protein</topology>
    </subcellularLocation>
</comment>
<dbReference type="NCBIfam" id="TIGR00879">
    <property type="entry name" value="SP"/>
    <property type="match status" value="1"/>
</dbReference>
<evidence type="ECO:0000259" key="9">
    <source>
        <dbReference type="PROSITE" id="PS50850"/>
    </source>
</evidence>
<dbReference type="SUPFAM" id="SSF103473">
    <property type="entry name" value="MFS general substrate transporter"/>
    <property type="match status" value="1"/>
</dbReference>
<feature type="transmembrane region" description="Helical" evidence="8">
    <location>
        <begin position="449"/>
        <end position="473"/>
    </location>
</feature>
<dbReference type="PROSITE" id="PS50850">
    <property type="entry name" value="MFS"/>
    <property type="match status" value="1"/>
</dbReference>
<dbReference type="InterPro" id="IPR036259">
    <property type="entry name" value="MFS_trans_sf"/>
</dbReference>
<feature type="transmembrane region" description="Helical" evidence="8">
    <location>
        <begin position="418"/>
        <end position="437"/>
    </location>
</feature>
<feature type="transmembrane region" description="Helical" evidence="8">
    <location>
        <begin position="201"/>
        <end position="223"/>
    </location>
</feature>
<feature type="transmembrane region" description="Helical" evidence="8">
    <location>
        <begin position="176"/>
        <end position="195"/>
    </location>
</feature>
<dbReference type="Pfam" id="PF00083">
    <property type="entry name" value="Sugar_tr"/>
    <property type="match status" value="1"/>
</dbReference>
<evidence type="ECO:0000256" key="8">
    <source>
        <dbReference type="SAM" id="Phobius"/>
    </source>
</evidence>
<dbReference type="EMBL" id="CAJVNV010000177">
    <property type="protein sequence ID" value="CAG8096427.1"/>
    <property type="molecule type" value="Genomic_DNA"/>
</dbReference>
<dbReference type="InterPro" id="IPR020846">
    <property type="entry name" value="MFS_dom"/>
</dbReference>
<keyword evidence="4 8" id="KW-0812">Transmembrane</keyword>
<feature type="transmembrane region" description="Helical" evidence="8">
    <location>
        <begin position="144"/>
        <end position="164"/>
    </location>
</feature>
<evidence type="ECO:0000256" key="3">
    <source>
        <dbReference type="ARBA" id="ARBA00022448"/>
    </source>
</evidence>
<feature type="transmembrane region" description="Helical" evidence="8">
    <location>
        <begin position="485"/>
        <end position="508"/>
    </location>
</feature>
<evidence type="ECO:0000313" key="10">
    <source>
        <dbReference type="EMBL" id="CAG8096427.1"/>
    </source>
</evidence>
<dbReference type="PANTHER" id="PTHR48022">
    <property type="entry name" value="PLASTIDIC GLUCOSE TRANSPORTER 4"/>
    <property type="match status" value="1"/>
</dbReference>
<evidence type="ECO:0000256" key="4">
    <source>
        <dbReference type="ARBA" id="ARBA00022692"/>
    </source>
</evidence>
<evidence type="ECO:0000256" key="2">
    <source>
        <dbReference type="ARBA" id="ARBA00010992"/>
    </source>
</evidence>
<dbReference type="PANTHER" id="PTHR48022:SF83">
    <property type="entry name" value="MAJOR FACILITATOR SUPERFAMILY (MFS) PROFILE DOMAIN-CONTAINING PROTEIN"/>
    <property type="match status" value="1"/>
</dbReference>
<name>A0A9W4MTR8_PENNA</name>
<keyword evidence="6 8" id="KW-0472">Membrane</keyword>
<feature type="transmembrane region" description="Helical" evidence="8">
    <location>
        <begin position="520"/>
        <end position="536"/>
    </location>
</feature>
<comment type="similarity">
    <text evidence="2 7">Belongs to the major facilitator superfamily. Sugar transporter (TC 2.A.1.1) family.</text>
</comment>
<proteinExistence type="inferred from homology"/>
<dbReference type="InterPro" id="IPR050360">
    <property type="entry name" value="MFS_Sugar_Transporters"/>
</dbReference>
<evidence type="ECO:0000313" key="11">
    <source>
        <dbReference type="Proteomes" id="UP001153461"/>
    </source>
</evidence>
<dbReference type="GO" id="GO:0005351">
    <property type="term" value="F:carbohydrate:proton symporter activity"/>
    <property type="evidence" value="ECO:0007669"/>
    <property type="project" value="TreeGrafter"/>
</dbReference>
<keyword evidence="3 7" id="KW-0813">Transport</keyword>
<feature type="transmembrane region" description="Helical" evidence="8">
    <location>
        <begin position="390"/>
        <end position="411"/>
    </location>
</feature>
<dbReference type="PROSITE" id="PS00217">
    <property type="entry name" value="SUGAR_TRANSPORT_2"/>
    <property type="match status" value="1"/>
</dbReference>
<feature type="domain" description="Major facilitator superfamily (MFS) profile" evidence="9">
    <location>
        <begin position="99"/>
        <end position="542"/>
    </location>
</feature>
<dbReference type="OrthoDB" id="4937900at2759"/>
<feature type="transmembrane region" description="Helical" evidence="8">
    <location>
        <begin position="235"/>
        <end position="254"/>
    </location>
</feature>
<dbReference type="InterPro" id="IPR005828">
    <property type="entry name" value="MFS_sugar_transport-like"/>
</dbReference>
<evidence type="ECO:0000256" key="1">
    <source>
        <dbReference type="ARBA" id="ARBA00004141"/>
    </source>
</evidence>
<protein>
    <recommendedName>
        <fullName evidence="9">Major facilitator superfamily (MFS) profile domain-containing protein</fullName>
    </recommendedName>
</protein>
<reference evidence="10" key="1">
    <citation type="submission" date="2021-07" db="EMBL/GenBank/DDBJ databases">
        <authorList>
            <person name="Branca A.L. A."/>
        </authorList>
    </citation>
    <scope>NUCLEOTIDE SEQUENCE</scope>
</reference>
<dbReference type="Proteomes" id="UP001153461">
    <property type="component" value="Unassembled WGS sequence"/>
</dbReference>